<reference evidence="1" key="1">
    <citation type="submission" date="2020-08" db="EMBL/GenBank/DDBJ databases">
        <title>Multicomponent nature underlies the extraordinary mechanical properties of spider dragline silk.</title>
        <authorList>
            <person name="Kono N."/>
            <person name="Nakamura H."/>
            <person name="Mori M."/>
            <person name="Yoshida Y."/>
            <person name="Ohtoshi R."/>
            <person name="Malay A.D."/>
            <person name="Moran D.A.P."/>
            <person name="Tomita M."/>
            <person name="Numata K."/>
            <person name="Arakawa K."/>
        </authorList>
    </citation>
    <scope>NUCLEOTIDE SEQUENCE</scope>
</reference>
<dbReference type="Proteomes" id="UP000887159">
    <property type="component" value="Unassembled WGS sequence"/>
</dbReference>
<name>A0A8X6WKH1_TRICX</name>
<proteinExistence type="predicted"/>
<evidence type="ECO:0000313" key="1">
    <source>
        <dbReference type="EMBL" id="GFY36590.1"/>
    </source>
</evidence>
<protein>
    <submittedName>
        <fullName evidence="1">Uncharacterized protein</fullName>
    </submittedName>
</protein>
<dbReference type="AlphaFoldDB" id="A0A8X6WKH1"/>
<keyword evidence="2" id="KW-1185">Reference proteome</keyword>
<comment type="caution">
    <text evidence="1">The sequence shown here is derived from an EMBL/GenBank/DDBJ whole genome shotgun (WGS) entry which is preliminary data.</text>
</comment>
<organism evidence="1 2">
    <name type="scientific">Trichonephila clavipes</name>
    <name type="common">Golden silk orbweaver</name>
    <name type="synonym">Nephila clavipes</name>
    <dbReference type="NCBI Taxonomy" id="2585209"/>
    <lineage>
        <taxon>Eukaryota</taxon>
        <taxon>Metazoa</taxon>
        <taxon>Ecdysozoa</taxon>
        <taxon>Arthropoda</taxon>
        <taxon>Chelicerata</taxon>
        <taxon>Arachnida</taxon>
        <taxon>Araneae</taxon>
        <taxon>Araneomorphae</taxon>
        <taxon>Entelegynae</taxon>
        <taxon>Araneoidea</taxon>
        <taxon>Nephilidae</taxon>
        <taxon>Trichonephila</taxon>
    </lineage>
</organism>
<gene>
    <name evidence="1" type="ORF">TNCV_27951</name>
</gene>
<accession>A0A8X6WKH1</accession>
<sequence length="103" mass="11910">MAFLCDSGYGDELVDDVSQARLLVQLKTHHVEGAMDVKFVEFKTLPWLVEEDSWKAPDHPQGVLPQNWGKIEQIRTVTCMVLKAKANDRRKNLALHYNEFREL</sequence>
<dbReference type="EMBL" id="BMAU01021437">
    <property type="protein sequence ID" value="GFY36590.1"/>
    <property type="molecule type" value="Genomic_DNA"/>
</dbReference>
<evidence type="ECO:0000313" key="2">
    <source>
        <dbReference type="Proteomes" id="UP000887159"/>
    </source>
</evidence>